<keyword evidence="2" id="KW-0808">Transferase</keyword>
<accession>A0A4P6YI07</accession>
<name>A0A4P6YI07_9FLAO</name>
<organism evidence="2 3">
    <name type="scientific">Flavobacterium nackdongense</name>
    <dbReference type="NCBI Taxonomy" id="2547394"/>
    <lineage>
        <taxon>Bacteria</taxon>
        <taxon>Pseudomonadati</taxon>
        <taxon>Bacteroidota</taxon>
        <taxon>Flavobacteriia</taxon>
        <taxon>Flavobacteriales</taxon>
        <taxon>Flavobacteriaceae</taxon>
        <taxon>Flavobacterium</taxon>
    </lineage>
</organism>
<dbReference type="Pfam" id="PF13692">
    <property type="entry name" value="Glyco_trans_1_4"/>
    <property type="match status" value="1"/>
</dbReference>
<gene>
    <name evidence="2" type="ORF">E1750_15875</name>
</gene>
<dbReference type="PANTHER" id="PTHR43179:SF7">
    <property type="entry name" value="RHAMNOSYLTRANSFERASE WBBL"/>
    <property type="match status" value="1"/>
</dbReference>
<feature type="domain" description="Glycosyltransferase 2-like" evidence="1">
    <location>
        <begin position="51"/>
        <end position="198"/>
    </location>
</feature>
<dbReference type="Gene3D" id="3.40.50.2000">
    <property type="entry name" value="Glycogen Phosphorylase B"/>
    <property type="match status" value="2"/>
</dbReference>
<dbReference type="RefSeq" id="WP_133277711.1">
    <property type="nucleotide sequence ID" value="NZ_CP037933.1"/>
</dbReference>
<protein>
    <submittedName>
        <fullName evidence="2">Glycosyltransferase</fullName>
    </submittedName>
</protein>
<dbReference type="SUPFAM" id="SSF53756">
    <property type="entry name" value="UDP-Glycosyltransferase/glycogen phosphorylase"/>
    <property type="match status" value="1"/>
</dbReference>
<dbReference type="InterPro" id="IPR001173">
    <property type="entry name" value="Glyco_trans_2-like"/>
</dbReference>
<dbReference type="InterPro" id="IPR029044">
    <property type="entry name" value="Nucleotide-diphossugar_trans"/>
</dbReference>
<dbReference type="Proteomes" id="UP000291124">
    <property type="component" value="Chromosome"/>
</dbReference>
<keyword evidence="3" id="KW-1185">Reference proteome</keyword>
<dbReference type="OrthoDB" id="9807209at2"/>
<dbReference type="Pfam" id="PF00535">
    <property type="entry name" value="Glycos_transf_2"/>
    <property type="match status" value="1"/>
</dbReference>
<evidence type="ECO:0000313" key="3">
    <source>
        <dbReference type="Proteomes" id="UP000291124"/>
    </source>
</evidence>
<dbReference type="AlphaFoldDB" id="A0A4P6YI07"/>
<evidence type="ECO:0000313" key="2">
    <source>
        <dbReference type="EMBL" id="QBN20210.1"/>
    </source>
</evidence>
<proteinExistence type="predicted"/>
<sequence length="683" mass="80053">MQLSRKIKYYFRKRRKINILEKTYLNSNIRTVFDIEKNKLDFNPSTNPKVTIIIPFYNQLDYTWNCLNHLHTHLTDKISYEILLIDDNSSENCDLSEITGIRIIKNTENKGFLKNINIGIKSSLGEYIYILNNDTEVQKGFLEELFYVFESFPNVGAVGSKLINADGSLQEAGSVFMKDCTIHQIVRKKEVYYPQVNYIYKVDYCSGCSLLFKKQKDNGDLNLFDEYFAPAYFEETDFCFQIKHLQNKEVYYTPFSVVLHFNGVTYNAPKNIDTAKIKQKEELFKLNLEKFKNKWQPQINAIQATSVETRIEEIYHNKEVVFFCSIIPEHDQDSGSNRFKEIIQAFSRIGYSVSLIKKKTFLNDNKYIEFFQRLGVNVYYEHHKSIDIEKYLKKNNANATIAWFYNPDVFVEYYKVAKKCLKKAKLVYDMVDIHHLRYERALELDPKNISFKKKYTQYKKLETISAKEADLVVTISDFEKKYMNQFCDQKKMITISNIHDIKIQKEKTLPFEERKDILFIGSNHTPNIDALYYLYNEIMPIVWKEIPDLIVNIIGNVNKEITDINDPKFIFKGYVPNIEEYFLANKFMIAPLRYGAGVKGKIGQAFEYHLPLVTSPIGSEGMHLVHKKNALIANSNEEFAAAIIELYTNKQLWIELQNNSEQSLKPFSKEVLEQTLSLFNKTE</sequence>
<evidence type="ECO:0000259" key="1">
    <source>
        <dbReference type="Pfam" id="PF00535"/>
    </source>
</evidence>
<dbReference type="SUPFAM" id="SSF53448">
    <property type="entry name" value="Nucleotide-diphospho-sugar transferases"/>
    <property type="match status" value="1"/>
</dbReference>
<dbReference type="KEGG" id="fnk:E1750_15875"/>
<dbReference type="GO" id="GO:0016740">
    <property type="term" value="F:transferase activity"/>
    <property type="evidence" value="ECO:0007669"/>
    <property type="project" value="UniProtKB-KW"/>
</dbReference>
<reference evidence="3" key="1">
    <citation type="submission" date="2019-03" db="EMBL/GenBank/DDBJ databases">
        <title>Flavobacterium sp.</title>
        <authorList>
            <person name="Kim H."/>
        </authorList>
    </citation>
    <scope>NUCLEOTIDE SEQUENCE [LARGE SCALE GENOMIC DNA]</scope>
    <source>
        <strain evidence="3">GS13</strain>
    </source>
</reference>
<dbReference type="Gene3D" id="3.90.550.10">
    <property type="entry name" value="Spore Coat Polysaccharide Biosynthesis Protein SpsA, Chain A"/>
    <property type="match status" value="1"/>
</dbReference>
<dbReference type="EMBL" id="CP037933">
    <property type="protein sequence ID" value="QBN20210.1"/>
    <property type="molecule type" value="Genomic_DNA"/>
</dbReference>
<dbReference type="PANTHER" id="PTHR43179">
    <property type="entry name" value="RHAMNOSYLTRANSFERASE WBBL"/>
    <property type="match status" value="1"/>
</dbReference>